<dbReference type="InterPro" id="IPR055342">
    <property type="entry name" value="MreC_beta-barrel_core"/>
</dbReference>
<dbReference type="InterPro" id="IPR042175">
    <property type="entry name" value="Cell/Rod_MreC_2"/>
</dbReference>
<evidence type="ECO:0000256" key="4">
    <source>
        <dbReference type="ARBA" id="ARBA00032089"/>
    </source>
</evidence>
<dbReference type="PANTHER" id="PTHR34138:SF1">
    <property type="entry name" value="CELL SHAPE-DETERMINING PROTEIN MREC"/>
    <property type="match status" value="1"/>
</dbReference>
<dbReference type="EMBL" id="MEYK01000039">
    <property type="protein sequence ID" value="OGD24591.1"/>
    <property type="molecule type" value="Genomic_DNA"/>
</dbReference>
<sequence length="262" mass="29362">MTKHKSVLFFVLFLVSVVIIFFNQSGPVLLFKNYIAVTLRPFEIIFSQMGNKFMFWQNAFFSVRILKESNVKLATENLELYGKLAKLSQIEEENKLLKEKLNLYNKNFWDTSLASIIGRDFENNRSFVIDKGVNDGIAVGMPVIFKGEVVVGKISDVNYNTSKVKTIIDVSSKIAAVSFTGNVSGLVRGLGSDIIFDLIAKNKKPEIGDLIISSGTDGLWPRGLLIGKVKQVKSEDSQVFNTADIELLADFRDFDNVFVILK</sequence>
<reference evidence="6 7" key="1">
    <citation type="journal article" date="2016" name="Nat. Commun.">
        <title>Thousands of microbial genomes shed light on interconnected biogeochemical processes in an aquifer system.</title>
        <authorList>
            <person name="Anantharaman K."/>
            <person name="Brown C.T."/>
            <person name="Hug L.A."/>
            <person name="Sharon I."/>
            <person name="Castelle C.J."/>
            <person name="Probst A.J."/>
            <person name="Thomas B.C."/>
            <person name="Singh A."/>
            <person name="Wilkins M.J."/>
            <person name="Karaoz U."/>
            <person name="Brodie E.L."/>
            <person name="Williams K.H."/>
            <person name="Hubbard S.S."/>
            <person name="Banfield J.F."/>
        </authorList>
    </citation>
    <scope>NUCLEOTIDE SEQUENCE [LARGE SCALE GENOMIC DNA]</scope>
</reference>
<organism evidence="6 7">
    <name type="scientific">Candidatus Azambacteria bacterium RIFCSPHIGHO2_01_FULL_40_24</name>
    <dbReference type="NCBI Taxonomy" id="1797301"/>
    <lineage>
        <taxon>Bacteria</taxon>
        <taxon>Candidatus Azamiibacteriota</taxon>
    </lineage>
</organism>
<name>A0A1F5B1V4_9BACT</name>
<evidence type="ECO:0000313" key="6">
    <source>
        <dbReference type="EMBL" id="OGD24591.1"/>
    </source>
</evidence>
<dbReference type="PIRSF" id="PIRSF038471">
    <property type="entry name" value="MreC"/>
    <property type="match status" value="1"/>
</dbReference>
<evidence type="ECO:0000256" key="3">
    <source>
        <dbReference type="ARBA" id="ARBA00022960"/>
    </source>
</evidence>
<dbReference type="Proteomes" id="UP000176431">
    <property type="component" value="Unassembled WGS sequence"/>
</dbReference>
<dbReference type="NCBIfam" id="TIGR00219">
    <property type="entry name" value="mreC"/>
    <property type="match status" value="1"/>
</dbReference>
<comment type="caution">
    <text evidence="6">The sequence shown here is derived from an EMBL/GenBank/DDBJ whole genome shotgun (WGS) entry which is preliminary data.</text>
</comment>
<evidence type="ECO:0000259" key="5">
    <source>
        <dbReference type="Pfam" id="PF04085"/>
    </source>
</evidence>
<protein>
    <recommendedName>
        <fullName evidence="2">Cell shape-determining protein MreC</fullName>
    </recommendedName>
    <alternativeName>
        <fullName evidence="4">Cell shape protein MreC</fullName>
    </alternativeName>
</protein>
<dbReference type="GO" id="GO:0005886">
    <property type="term" value="C:plasma membrane"/>
    <property type="evidence" value="ECO:0007669"/>
    <property type="project" value="TreeGrafter"/>
</dbReference>
<evidence type="ECO:0000256" key="1">
    <source>
        <dbReference type="ARBA" id="ARBA00009369"/>
    </source>
</evidence>
<feature type="domain" description="Rod shape-determining protein MreC beta-barrel core" evidence="5">
    <location>
        <begin position="117"/>
        <end position="260"/>
    </location>
</feature>
<evidence type="ECO:0000256" key="2">
    <source>
        <dbReference type="ARBA" id="ARBA00013855"/>
    </source>
</evidence>
<evidence type="ECO:0000313" key="7">
    <source>
        <dbReference type="Proteomes" id="UP000176431"/>
    </source>
</evidence>
<dbReference type="Pfam" id="PF04085">
    <property type="entry name" value="MreC"/>
    <property type="match status" value="1"/>
</dbReference>
<gene>
    <name evidence="6" type="ORF">A2819_01490</name>
</gene>
<dbReference type="GO" id="GO:0008360">
    <property type="term" value="P:regulation of cell shape"/>
    <property type="evidence" value="ECO:0007669"/>
    <property type="project" value="UniProtKB-KW"/>
</dbReference>
<dbReference type="Gene3D" id="2.40.10.350">
    <property type="entry name" value="Rod shape-determining protein MreC, domain 2"/>
    <property type="match status" value="1"/>
</dbReference>
<dbReference type="AlphaFoldDB" id="A0A1F5B1V4"/>
<dbReference type="Gene3D" id="2.40.10.340">
    <property type="entry name" value="Rod shape-determining protein MreC, domain 1"/>
    <property type="match status" value="1"/>
</dbReference>
<dbReference type="InterPro" id="IPR007221">
    <property type="entry name" value="MreC"/>
</dbReference>
<comment type="similarity">
    <text evidence="1">Belongs to the MreC family.</text>
</comment>
<accession>A0A1F5B1V4</accession>
<dbReference type="InterPro" id="IPR042177">
    <property type="entry name" value="Cell/Rod_1"/>
</dbReference>
<proteinExistence type="inferred from homology"/>
<keyword evidence="3" id="KW-0133">Cell shape</keyword>
<dbReference type="PANTHER" id="PTHR34138">
    <property type="entry name" value="CELL SHAPE-DETERMINING PROTEIN MREC"/>
    <property type="match status" value="1"/>
</dbReference>